<reference evidence="13" key="1">
    <citation type="submission" date="2025-08" db="UniProtKB">
        <authorList>
            <consortium name="RefSeq"/>
        </authorList>
    </citation>
    <scope>IDENTIFICATION</scope>
    <source>
        <tissue evidence="13">Blood</tissue>
    </source>
</reference>
<dbReference type="InterPro" id="IPR040907">
    <property type="entry name" value="IL3Ra_N"/>
</dbReference>
<dbReference type="Pfam" id="PF09240">
    <property type="entry name" value="IL6Ra-bind"/>
    <property type="match status" value="2"/>
</dbReference>
<evidence type="ECO:0000259" key="11">
    <source>
        <dbReference type="Pfam" id="PF18611"/>
    </source>
</evidence>
<evidence type="ECO:0000256" key="8">
    <source>
        <dbReference type="SAM" id="Phobius"/>
    </source>
</evidence>
<evidence type="ECO:0000313" key="12">
    <source>
        <dbReference type="Proteomes" id="UP001652662"/>
    </source>
</evidence>
<evidence type="ECO:0000313" key="13">
    <source>
        <dbReference type="RefSeq" id="XP_070459673.1"/>
    </source>
</evidence>
<keyword evidence="6 13" id="KW-0675">Receptor</keyword>
<keyword evidence="3 9" id="KW-0732">Signal</keyword>
<dbReference type="PROSITE" id="PS01356">
    <property type="entry name" value="HEMATOPO_REC_S_F2"/>
    <property type="match status" value="2"/>
</dbReference>
<dbReference type="InterPro" id="IPR013783">
    <property type="entry name" value="Ig-like_fold"/>
</dbReference>
<feature type="domain" description="IL-3 receptor alpha chain N-terminal" evidence="11">
    <location>
        <begin position="427"/>
        <end position="498"/>
    </location>
</feature>
<dbReference type="InterPro" id="IPR003532">
    <property type="entry name" value="Short_hematopoietin_rcpt_2_CS"/>
</dbReference>
<evidence type="ECO:0000259" key="10">
    <source>
        <dbReference type="Pfam" id="PF09240"/>
    </source>
</evidence>
<feature type="domain" description="Type I cytokine receptor cytokine-binding" evidence="10">
    <location>
        <begin position="510"/>
        <end position="603"/>
    </location>
</feature>
<sequence>MQEAGRLVQLWGWGAAAPLDPVGLLVLLSWASCGHPARAQESVSPILNMKLDSRTKTLSWNYRRNVTEQECKIDTPPDDSTSKTPQVNGNDTYFCEFPNSVLHRGANLTLNVHSEGAAFQEVLVFHNSGPEGSGAVNFSCFIYDLRFLNCSWSPGPAAPPDVRYHLYWWASSHDPEVECARYIVDPAGTRVGCHLDDLGDPKTTDYFFLVNGTSNRTAVRFLDFTPFRAKLMEKYRPPANVTTAFNGSHHVVRWDDPETRFDVASHMLCYQLDIRRQGSSYKRDPVFQRGSDGNQYVLPGSAVTAGDTVRARVKHVYGNIWSAWSRAVDFNRPEPDPAGALAGLVVPAVTAAAALVGVLMFVCKRFSLRRRLFPRVPRVRMQRAGSFPPDLERTRPPAGPMAFVWITLFLTPTSGLLRPDQDPSPPIQNVRMEPESQRLTWDLHGNVSGIECSQSLEYNVTARKNQYCQFPVLPSCGSKNYTVFVTGGQPFSTSIGYPEPEGNPGAAAQNLTCWVHDVDFLTCRWAVGSAAPRDVQYHLHVGEARTSEGRECPGYTADERGTHVRCRFDDLSGFSNGLYRFRVRGTSRASGIPCSEMFEQLSRIERLSPPNITGWCNKTYSLLEWEMSSRFSWKFTYELEIQQGAGPADLVQVQDFETFYGMPNPGTYTVRIRARGYFTGIVSEWSAPKNFVCDPEEEGARLRVRLTASLTALGPLLALGLLVLICRKYSLMRKIFPPIPHMKDPLSDSLQNKLMIWEAGRDPREECPVAEVQVVGET</sequence>
<dbReference type="InterPro" id="IPR015321">
    <property type="entry name" value="TypeI_recpt_CBD"/>
</dbReference>
<evidence type="ECO:0000256" key="7">
    <source>
        <dbReference type="ARBA" id="ARBA00023180"/>
    </source>
</evidence>
<keyword evidence="5 8" id="KW-0472">Membrane</keyword>
<protein>
    <submittedName>
        <fullName evidence="13">Interleukin-3 receptor subunit alpha isoform X1</fullName>
    </submittedName>
</protein>
<evidence type="ECO:0000256" key="9">
    <source>
        <dbReference type="SAM" id="SignalP"/>
    </source>
</evidence>
<dbReference type="PROSITE" id="PS51257">
    <property type="entry name" value="PROKAR_LIPOPROTEIN"/>
    <property type="match status" value="1"/>
</dbReference>
<dbReference type="RefSeq" id="XP_070459673.1">
    <property type="nucleotide sequence ID" value="XM_070603572.1"/>
</dbReference>
<dbReference type="Gene3D" id="2.60.40.3850">
    <property type="match status" value="1"/>
</dbReference>
<dbReference type="SUPFAM" id="SSF49265">
    <property type="entry name" value="Fibronectin type III"/>
    <property type="match status" value="3"/>
</dbReference>
<feature type="domain" description="IL-3 receptor alpha chain N-terminal" evidence="11">
    <location>
        <begin position="46"/>
        <end position="125"/>
    </location>
</feature>
<dbReference type="PANTHER" id="PTHR23037:SF46">
    <property type="entry name" value="INTERLEUKIN 5 RECEPTOR SUBUNIT ALPHA"/>
    <property type="match status" value="1"/>
</dbReference>
<dbReference type="Proteomes" id="UP001652662">
    <property type="component" value="Chromosome X"/>
</dbReference>
<evidence type="ECO:0000256" key="2">
    <source>
        <dbReference type="ARBA" id="ARBA00022692"/>
    </source>
</evidence>
<dbReference type="InterPro" id="IPR036116">
    <property type="entry name" value="FN3_sf"/>
</dbReference>
<evidence type="ECO:0000256" key="4">
    <source>
        <dbReference type="ARBA" id="ARBA00022989"/>
    </source>
</evidence>
<evidence type="ECO:0000256" key="1">
    <source>
        <dbReference type="ARBA" id="ARBA00004479"/>
    </source>
</evidence>
<evidence type="ECO:0000256" key="6">
    <source>
        <dbReference type="ARBA" id="ARBA00023170"/>
    </source>
</evidence>
<dbReference type="GeneID" id="139080905"/>
<name>A0ABM4N409_EQUPR</name>
<feature type="transmembrane region" description="Helical" evidence="8">
    <location>
        <begin position="340"/>
        <end position="363"/>
    </location>
</feature>
<dbReference type="Pfam" id="PF18611">
    <property type="entry name" value="IL3Ra_N"/>
    <property type="match status" value="2"/>
</dbReference>
<proteinExistence type="predicted"/>
<evidence type="ECO:0000256" key="3">
    <source>
        <dbReference type="ARBA" id="ARBA00022729"/>
    </source>
</evidence>
<gene>
    <name evidence="13" type="primary">IL3RA</name>
</gene>
<organism evidence="12 13">
    <name type="scientific">Equus przewalskii</name>
    <name type="common">Przewalski's horse</name>
    <name type="synonym">Equus caballus przewalskii</name>
    <dbReference type="NCBI Taxonomy" id="9798"/>
    <lineage>
        <taxon>Eukaryota</taxon>
        <taxon>Metazoa</taxon>
        <taxon>Chordata</taxon>
        <taxon>Craniata</taxon>
        <taxon>Vertebrata</taxon>
        <taxon>Euteleostomi</taxon>
        <taxon>Mammalia</taxon>
        <taxon>Eutheria</taxon>
        <taxon>Laurasiatheria</taxon>
        <taxon>Perissodactyla</taxon>
        <taxon>Equidae</taxon>
        <taxon>Equus</taxon>
    </lineage>
</organism>
<feature type="transmembrane region" description="Helical" evidence="8">
    <location>
        <begin position="706"/>
        <end position="726"/>
    </location>
</feature>
<keyword evidence="2 8" id="KW-0812">Transmembrane</keyword>
<feature type="signal peptide" evidence="9">
    <location>
        <begin position="1"/>
        <end position="39"/>
    </location>
</feature>
<evidence type="ECO:0000256" key="5">
    <source>
        <dbReference type="ARBA" id="ARBA00023136"/>
    </source>
</evidence>
<keyword evidence="7" id="KW-0325">Glycoprotein</keyword>
<feature type="domain" description="Type I cytokine receptor cytokine-binding" evidence="10">
    <location>
        <begin position="137"/>
        <end position="224"/>
    </location>
</feature>
<keyword evidence="4 8" id="KW-1133">Transmembrane helix</keyword>
<dbReference type="PANTHER" id="PTHR23037">
    <property type="entry name" value="CYTOKINE RECEPTOR"/>
    <property type="match status" value="1"/>
</dbReference>
<feature type="chain" id="PRO_5047277088" evidence="9">
    <location>
        <begin position="40"/>
        <end position="778"/>
    </location>
</feature>
<dbReference type="Gene3D" id="2.60.40.10">
    <property type="entry name" value="Immunoglobulins"/>
    <property type="match status" value="4"/>
</dbReference>
<comment type="subcellular location">
    <subcellularLocation>
        <location evidence="1">Membrane</location>
        <topology evidence="1">Single-pass type I membrane protein</topology>
    </subcellularLocation>
</comment>
<keyword evidence="12" id="KW-1185">Reference proteome</keyword>
<accession>A0ABM4N409</accession>